<accession>A0A177C4X4</accession>
<dbReference type="OrthoDB" id="2157530at2759"/>
<dbReference type="InterPro" id="IPR052895">
    <property type="entry name" value="HetReg/Transcr_Mod"/>
</dbReference>
<protein>
    <recommendedName>
        <fullName evidence="1">Heterokaryon incompatibility domain-containing protein</fullName>
    </recommendedName>
</protein>
<dbReference type="InterPro" id="IPR010730">
    <property type="entry name" value="HET"/>
</dbReference>
<dbReference type="InParanoid" id="A0A177C4X4"/>
<sequence>MVAKGDKSAELEPYEYEPLSTLNTIRIFCLESADAEKDPLRGYLIHFDRYEELAKSDHRRRYTAVSYTWGAPDFAERIVISKPGSEQESYLKITASVRVMLEHFRTKRKKKLYLWIDAICLNQHDDAEKAQQIPLMGDIYHQAHKSYFWLGLEDGFDAANVFTYFRLLAITDSSPDLTGNFGKDRPETNLANQIQDFLKRGWFFRRWILQEAGLSRHGLMWCGLHTIQYDLFVLACRKLLRKGIDINSDEKRLRDTFAIKTTVEIHDLVQGSRKSQDVLDMMWKFHQSQCSDEKDRIGALYGLI</sequence>
<organism evidence="2 3">
    <name type="scientific">Paraphaeosphaeria sporulosa</name>
    <dbReference type="NCBI Taxonomy" id="1460663"/>
    <lineage>
        <taxon>Eukaryota</taxon>
        <taxon>Fungi</taxon>
        <taxon>Dikarya</taxon>
        <taxon>Ascomycota</taxon>
        <taxon>Pezizomycotina</taxon>
        <taxon>Dothideomycetes</taxon>
        <taxon>Pleosporomycetidae</taxon>
        <taxon>Pleosporales</taxon>
        <taxon>Massarineae</taxon>
        <taxon>Didymosphaeriaceae</taxon>
        <taxon>Paraphaeosphaeria</taxon>
    </lineage>
</organism>
<reference evidence="2 3" key="1">
    <citation type="submission" date="2016-05" db="EMBL/GenBank/DDBJ databases">
        <title>Comparative analysis of secretome profiles of manganese(II)-oxidizing ascomycete fungi.</title>
        <authorList>
            <consortium name="DOE Joint Genome Institute"/>
            <person name="Zeiner C.A."/>
            <person name="Purvine S.O."/>
            <person name="Zink E.M."/>
            <person name="Wu S."/>
            <person name="Pasa-Tolic L."/>
            <person name="Chaput D.L."/>
            <person name="Haridas S."/>
            <person name="Grigoriev I.V."/>
            <person name="Santelli C.M."/>
            <person name="Hansel C.M."/>
        </authorList>
    </citation>
    <scope>NUCLEOTIDE SEQUENCE [LARGE SCALE GENOMIC DNA]</scope>
    <source>
        <strain evidence="2 3">AP3s5-JAC2a</strain>
    </source>
</reference>
<dbReference type="GeneID" id="28758326"/>
<evidence type="ECO:0000313" key="2">
    <source>
        <dbReference type="EMBL" id="OAG01730.1"/>
    </source>
</evidence>
<dbReference type="PANTHER" id="PTHR24148:SF64">
    <property type="entry name" value="HETEROKARYON INCOMPATIBILITY DOMAIN-CONTAINING PROTEIN"/>
    <property type="match status" value="1"/>
</dbReference>
<feature type="domain" description="Heterokaryon incompatibility" evidence="1">
    <location>
        <begin position="62"/>
        <end position="211"/>
    </location>
</feature>
<proteinExistence type="predicted"/>
<keyword evidence="3" id="KW-1185">Reference proteome</keyword>
<dbReference type="STRING" id="1460663.A0A177C4X4"/>
<name>A0A177C4X4_9PLEO</name>
<feature type="non-terminal residue" evidence="2">
    <location>
        <position position="304"/>
    </location>
</feature>
<gene>
    <name evidence="2" type="ORF">CC84DRAFT_1099787</name>
</gene>
<dbReference type="Pfam" id="PF06985">
    <property type="entry name" value="HET"/>
    <property type="match status" value="1"/>
</dbReference>
<dbReference type="AlphaFoldDB" id="A0A177C4X4"/>
<evidence type="ECO:0000313" key="3">
    <source>
        <dbReference type="Proteomes" id="UP000077069"/>
    </source>
</evidence>
<dbReference type="RefSeq" id="XP_018032095.1">
    <property type="nucleotide sequence ID" value="XM_018174840.1"/>
</dbReference>
<dbReference type="Proteomes" id="UP000077069">
    <property type="component" value="Unassembled WGS sequence"/>
</dbReference>
<evidence type="ECO:0000259" key="1">
    <source>
        <dbReference type="Pfam" id="PF06985"/>
    </source>
</evidence>
<dbReference type="EMBL" id="KV441557">
    <property type="protein sequence ID" value="OAG01730.1"/>
    <property type="molecule type" value="Genomic_DNA"/>
</dbReference>
<dbReference type="PANTHER" id="PTHR24148">
    <property type="entry name" value="ANKYRIN REPEAT DOMAIN-CONTAINING PROTEIN 39 HOMOLOG-RELATED"/>
    <property type="match status" value="1"/>
</dbReference>